<evidence type="ECO:0000256" key="1">
    <source>
        <dbReference type="PROSITE-ProRule" id="PRU00042"/>
    </source>
</evidence>
<reference evidence="4 5" key="1">
    <citation type="submission" date="2016-05" db="EMBL/GenBank/DDBJ databases">
        <title>Genome sequencing reveals origins of a unique bacterial endosymbiosis in the earliest lineages of terrestrial Fungi.</title>
        <authorList>
            <consortium name="DOE Joint Genome Institute"/>
            <person name="Uehling J."/>
            <person name="Gryganskyi A."/>
            <person name="Hameed K."/>
            <person name="Tschaplinski T."/>
            <person name="Misztal P."/>
            <person name="Wu S."/>
            <person name="Desiro A."/>
            <person name="Vande Pol N."/>
            <person name="Du Z.-Y."/>
            <person name="Zienkiewicz A."/>
            <person name="Zienkiewicz K."/>
            <person name="Morin E."/>
            <person name="Tisserant E."/>
            <person name="Splivallo R."/>
            <person name="Hainaut M."/>
            <person name="Henrissat B."/>
            <person name="Ohm R."/>
            <person name="Kuo A."/>
            <person name="Yan J."/>
            <person name="Lipzen A."/>
            <person name="Nolan M."/>
            <person name="Labutti K."/>
            <person name="Barry K."/>
            <person name="Goldstein A."/>
            <person name="Labbe J."/>
            <person name="Schadt C."/>
            <person name="Tuskan G."/>
            <person name="Grigoriev I."/>
            <person name="Martin F."/>
            <person name="Vilgalys R."/>
            <person name="Bonito G."/>
        </authorList>
    </citation>
    <scope>NUCLEOTIDE SEQUENCE [LARGE SCALE GENOMIC DNA]</scope>
    <source>
        <strain evidence="4 5">AG-77</strain>
    </source>
</reference>
<feature type="region of interest" description="Disordered" evidence="2">
    <location>
        <begin position="149"/>
        <end position="169"/>
    </location>
</feature>
<feature type="compositionally biased region" description="Low complexity" evidence="2">
    <location>
        <begin position="187"/>
        <end position="202"/>
    </location>
</feature>
<evidence type="ECO:0000313" key="5">
    <source>
        <dbReference type="Proteomes" id="UP000078512"/>
    </source>
</evidence>
<feature type="region of interest" description="Disordered" evidence="2">
    <location>
        <begin position="292"/>
        <end position="317"/>
    </location>
</feature>
<feature type="region of interest" description="Disordered" evidence="2">
    <location>
        <begin position="769"/>
        <end position="806"/>
    </location>
</feature>
<dbReference type="AlphaFoldDB" id="A0A197K1C2"/>
<protein>
    <recommendedName>
        <fullName evidence="3">C2H2-type domain-containing protein</fullName>
    </recommendedName>
</protein>
<dbReference type="Proteomes" id="UP000078512">
    <property type="component" value="Unassembled WGS sequence"/>
</dbReference>
<feature type="compositionally biased region" description="Low complexity" evidence="2">
    <location>
        <begin position="226"/>
        <end position="236"/>
    </location>
</feature>
<keyword evidence="1" id="KW-0479">Metal-binding</keyword>
<feature type="compositionally biased region" description="Basic and acidic residues" evidence="2">
    <location>
        <begin position="149"/>
        <end position="158"/>
    </location>
</feature>
<keyword evidence="5" id="KW-1185">Reference proteome</keyword>
<keyword evidence="1" id="KW-0863">Zinc-finger</keyword>
<dbReference type="PROSITE" id="PS50157">
    <property type="entry name" value="ZINC_FINGER_C2H2_2"/>
    <property type="match status" value="1"/>
</dbReference>
<feature type="region of interest" description="Disordered" evidence="2">
    <location>
        <begin position="496"/>
        <end position="523"/>
    </location>
</feature>
<sequence length="903" mass="98010">MGDHKSDGTNPTFFTSSVRHWLHNRPPLSHGASNACPPFFLNEPSLSPYEQHLHKHKDHHYPHPRPLQNHDQQRKEQYAQSVQPYYPYSHILDDSDKALLATIQLDPGSADRALSSQTINNTTTTEANNQQISMYNIPAILPGMENSHHLSTDWESKQQQHHLQLPHPTIGHRSPFIRHLTPMTELDSVSSSGHSNNGNADSPHLLNPRVSDNHNHHYQNNHHHNALQNANNSSNNSTVILPNQGTTLLHHPSAMANNHHHHHQYGAVDGISAAFLQLTHLYHPLSYSSSTSASPLPFPNSSHSPSNTPFSSSYLPPSPAPSSSLAYPVSYHPNTSGINSAPVTVGYHDESTFLDGPRYGIYAPKWSHSRLLATRPTPAIARRCSQALLDENSFLSESKRTTSPSMVTKLKPLPSSRLSTPNTSSTATAGGARSSSSITSPSSPMNSSGSLPRAMTPSTRPSSSSEYNPLICGICKKEYANNSTLRRHAKIHAYASASSAERKLAKPSRTMSSSFAHGSGDSSADGLYSGGASTMSTLEAVNTHLLSSFWPYRDNPAPTLPGSLLTTSSTNTSSAAASGGSGGSSSSLIDDAVTTPGQVLQVAATVAAMTMLPGYNPGFDPAIKKPECAGCNKPFARRDTVILHIKNQKRKWDLMCATLPELAALVASDSSTSTDAGAHFRGDADAGGDGSDGEGDDGDDDDADSINHRTSNGAKVNSGKAETTAAQRRSVRQKKIHPFRVAEKLWQSTLQKKKIHFGPYRKTPPVTATATIAATKRTPSVPGSGSHGRMSRLPSSFGYRGDGDDELDDDMYTHDQYLRQHQHQMDGDMEMMIAYVETDHDENENKGEGGDGWPSEEALESMDNETKIQWMMKMAVVPPCWSVRKVRIFGVQGEVEETVLQDC</sequence>
<organism evidence="4 5">
    <name type="scientific">Linnemannia elongata AG-77</name>
    <dbReference type="NCBI Taxonomy" id="1314771"/>
    <lineage>
        <taxon>Eukaryota</taxon>
        <taxon>Fungi</taxon>
        <taxon>Fungi incertae sedis</taxon>
        <taxon>Mucoromycota</taxon>
        <taxon>Mortierellomycotina</taxon>
        <taxon>Mortierellomycetes</taxon>
        <taxon>Mortierellales</taxon>
        <taxon>Mortierellaceae</taxon>
        <taxon>Linnemannia</taxon>
    </lineage>
</organism>
<feature type="compositionally biased region" description="Polar residues" evidence="2">
    <location>
        <begin position="708"/>
        <end position="727"/>
    </location>
</feature>
<feature type="region of interest" description="Disordered" evidence="2">
    <location>
        <begin position="51"/>
        <end position="78"/>
    </location>
</feature>
<feature type="compositionally biased region" description="Acidic residues" evidence="2">
    <location>
        <begin position="691"/>
        <end position="704"/>
    </location>
</feature>
<dbReference type="OrthoDB" id="2435071at2759"/>
<gene>
    <name evidence="4" type="ORF">K457DRAFT_31195</name>
</gene>
<feature type="compositionally biased region" description="Basic residues" evidence="2">
    <location>
        <begin position="53"/>
        <end position="63"/>
    </location>
</feature>
<evidence type="ECO:0000313" key="4">
    <source>
        <dbReference type="EMBL" id="OAQ31008.1"/>
    </source>
</evidence>
<dbReference type="EMBL" id="KV442032">
    <property type="protein sequence ID" value="OAQ31008.1"/>
    <property type="molecule type" value="Genomic_DNA"/>
</dbReference>
<dbReference type="InterPro" id="IPR036236">
    <property type="entry name" value="Znf_C2H2_sf"/>
</dbReference>
<feature type="region of interest" description="Disordered" evidence="2">
    <location>
        <begin position="186"/>
        <end position="243"/>
    </location>
</feature>
<feature type="region of interest" description="Disordered" evidence="2">
    <location>
        <begin position="561"/>
        <end position="587"/>
    </location>
</feature>
<keyword evidence="1" id="KW-0862">Zinc</keyword>
<feature type="compositionally biased region" description="Low complexity" evidence="2">
    <location>
        <begin position="419"/>
        <end position="450"/>
    </location>
</feature>
<evidence type="ECO:0000259" key="3">
    <source>
        <dbReference type="PROSITE" id="PS50157"/>
    </source>
</evidence>
<dbReference type="GO" id="GO:0008270">
    <property type="term" value="F:zinc ion binding"/>
    <property type="evidence" value="ECO:0007669"/>
    <property type="project" value="UniProtKB-KW"/>
</dbReference>
<evidence type="ECO:0000256" key="2">
    <source>
        <dbReference type="SAM" id="MobiDB-lite"/>
    </source>
</evidence>
<proteinExistence type="predicted"/>
<feature type="region of interest" description="Disordered" evidence="2">
    <location>
        <begin position="673"/>
        <end position="736"/>
    </location>
</feature>
<accession>A0A197K1C2</accession>
<feature type="compositionally biased region" description="Basic residues" evidence="2">
    <location>
        <begin position="216"/>
        <end position="225"/>
    </location>
</feature>
<feature type="region of interest" description="Disordered" evidence="2">
    <location>
        <begin position="395"/>
        <end position="467"/>
    </location>
</feature>
<dbReference type="InterPro" id="IPR013087">
    <property type="entry name" value="Znf_C2H2_type"/>
</dbReference>
<dbReference type="SUPFAM" id="SSF57667">
    <property type="entry name" value="beta-beta-alpha zinc fingers"/>
    <property type="match status" value="1"/>
</dbReference>
<dbReference type="PROSITE" id="PS00028">
    <property type="entry name" value="ZINC_FINGER_C2H2_1"/>
    <property type="match status" value="1"/>
</dbReference>
<feature type="compositionally biased region" description="Polar residues" evidence="2">
    <location>
        <begin position="395"/>
        <end position="406"/>
    </location>
</feature>
<feature type="compositionally biased region" description="Polar residues" evidence="2">
    <location>
        <begin position="456"/>
        <end position="467"/>
    </location>
</feature>
<feature type="domain" description="C2H2-type" evidence="3">
    <location>
        <begin position="470"/>
        <end position="497"/>
    </location>
</feature>
<name>A0A197K1C2_9FUNG</name>
<feature type="compositionally biased region" description="Low complexity" evidence="2">
    <location>
        <begin position="512"/>
        <end position="523"/>
    </location>
</feature>